<sequence length="149" mass="17066">MRHTHTHTHTHLSRSAPARSQRPQRPQKHHPAHLLRPHDPYTRVYRAFNPLTPTAGSLSRVQHLIEGGFFFLFFLPFFRDKLGGWFGSSRNPGKRKAACARTISGRSCSLNVHREPHLEYDFILQRLFDDVSPTSLHRPCSLLAKGAGR</sequence>
<keyword evidence="3" id="KW-1185">Reference proteome</keyword>
<evidence type="ECO:0000313" key="2">
    <source>
        <dbReference type="EMBL" id="KAK1600076.1"/>
    </source>
</evidence>
<feature type="compositionally biased region" description="Basic residues" evidence="1">
    <location>
        <begin position="1"/>
        <end position="12"/>
    </location>
</feature>
<dbReference type="RefSeq" id="XP_060420572.1">
    <property type="nucleotide sequence ID" value="XM_060559487.1"/>
</dbReference>
<dbReference type="EMBL" id="JAHLJV010000001">
    <property type="protein sequence ID" value="KAK1600076.1"/>
    <property type="molecule type" value="Genomic_DNA"/>
</dbReference>
<name>A0AAD8QCG1_9PEZI</name>
<dbReference type="AlphaFoldDB" id="A0AAD8QCG1"/>
<dbReference type="GeneID" id="85443727"/>
<protein>
    <submittedName>
        <fullName evidence="2">Uncharacterized protein</fullName>
    </submittedName>
</protein>
<accession>A0AAD8QCG1</accession>
<dbReference type="Proteomes" id="UP001230504">
    <property type="component" value="Unassembled WGS sequence"/>
</dbReference>
<feature type="compositionally biased region" description="Basic residues" evidence="1">
    <location>
        <begin position="25"/>
        <end position="35"/>
    </location>
</feature>
<gene>
    <name evidence="2" type="ORF">LY79DRAFT_5736</name>
</gene>
<feature type="region of interest" description="Disordered" evidence="1">
    <location>
        <begin position="1"/>
        <end position="36"/>
    </location>
</feature>
<evidence type="ECO:0000256" key="1">
    <source>
        <dbReference type="SAM" id="MobiDB-lite"/>
    </source>
</evidence>
<organism evidence="2 3">
    <name type="scientific">Colletotrichum navitas</name>
    <dbReference type="NCBI Taxonomy" id="681940"/>
    <lineage>
        <taxon>Eukaryota</taxon>
        <taxon>Fungi</taxon>
        <taxon>Dikarya</taxon>
        <taxon>Ascomycota</taxon>
        <taxon>Pezizomycotina</taxon>
        <taxon>Sordariomycetes</taxon>
        <taxon>Hypocreomycetidae</taxon>
        <taxon>Glomerellales</taxon>
        <taxon>Glomerellaceae</taxon>
        <taxon>Colletotrichum</taxon>
        <taxon>Colletotrichum graminicola species complex</taxon>
    </lineage>
</organism>
<comment type="caution">
    <text evidence="2">The sequence shown here is derived from an EMBL/GenBank/DDBJ whole genome shotgun (WGS) entry which is preliminary data.</text>
</comment>
<proteinExistence type="predicted"/>
<evidence type="ECO:0000313" key="3">
    <source>
        <dbReference type="Proteomes" id="UP001230504"/>
    </source>
</evidence>
<reference evidence="2" key="1">
    <citation type="submission" date="2021-06" db="EMBL/GenBank/DDBJ databases">
        <title>Comparative genomics, transcriptomics and evolutionary studies reveal genomic signatures of adaptation to plant cell wall in hemibiotrophic fungi.</title>
        <authorList>
            <consortium name="DOE Joint Genome Institute"/>
            <person name="Baroncelli R."/>
            <person name="Diaz J.F."/>
            <person name="Benocci T."/>
            <person name="Peng M."/>
            <person name="Battaglia E."/>
            <person name="Haridas S."/>
            <person name="Andreopoulos W."/>
            <person name="Labutti K."/>
            <person name="Pangilinan J."/>
            <person name="Floch G.L."/>
            <person name="Makela M.R."/>
            <person name="Henrissat B."/>
            <person name="Grigoriev I.V."/>
            <person name="Crouch J.A."/>
            <person name="De Vries R.P."/>
            <person name="Sukno S.A."/>
            <person name="Thon M.R."/>
        </authorList>
    </citation>
    <scope>NUCLEOTIDE SEQUENCE</scope>
    <source>
        <strain evidence="2">CBS 125086</strain>
    </source>
</reference>